<dbReference type="RefSeq" id="WP_323273288.1">
    <property type="nucleotide sequence ID" value="NZ_JAYGHT010000135.1"/>
</dbReference>
<proteinExistence type="predicted"/>
<evidence type="ECO:0000259" key="1">
    <source>
        <dbReference type="Pfam" id="PF00989"/>
    </source>
</evidence>
<evidence type="ECO:0000313" key="2">
    <source>
        <dbReference type="EMBL" id="MEA5521625.1"/>
    </source>
</evidence>
<dbReference type="Gene3D" id="3.30.450.20">
    <property type="entry name" value="PAS domain"/>
    <property type="match status" value="1"/>
</dbReference>
<reference evidence="2 3" key="1">
    <citation type="submission" date="2023-12" db="EMBL/GenBank/DDBJ databases">
        <title>Baltic Sea Cyanobacteria.</title>
        <authorList>
            <person name="Delbaje E."/>
            <person name="Fewer D.P."/>
            <person name="Shishido T.K."/>
        </authorList>
    </citation>
    <scope>NUCLEOTIDE SEQUENCE [LARGE SCALE GENOMIC DNA]</scope>
    <source>
        <strain evidence="2 3">CCNP 1315</strain>
    </source>
</reference>
<protein>
    <submittedName>
        <fullName evidence="2">PAS domain-containing protein</fullName>
    </submittedName>
</protein>
<gene>
    <name evidence="2" type="ORF">VB854_22050</name>
</gene>
<dbReference type="InterPro" id="IPR013767">
    <property type="entry name" value="PAS_fold"/>
</dbReference>
<dbReference type="SUPFAM" id="SSF55785">
    <property type="entry name" value="PYP-like sensor domain (PAS domain)"/>
    <property type="match status" value="1"/>
</dbReference>
<organism evidence="2 3">
    <name type="scientific">Limnoraphis robusta CCNP1315</name>
    <dbReference type="NCBI Taxonomy" id="3110306"/>
    <lineage>
        <taxon>Bacteria</taxon>
        <taxon>Bacillati</taxon>
        <taxon>Cyanobacteriota</taxon>
        <taxon>Cyanophyceae</taxon>
        <taxon>Oscillatoriophycideae</taxon>
        <taxon>Oscillatoriales</taxon>
        <taxon>Sirenicapillariaceae</taxon>
        <taxon>Limnoraphis</taxon>
    </lineage>
</organism>
<dbReference type="InterPro" id="IPR000014">
    <property type="entry name" value="PAS"/>
</dbReference>
<accession>A0ABU5U3N2</accession>
<dbReference type="Proteomes" id="UP001301728">
    <property type="component" value="Unassembled WGS sequence"/>
</dbReference>
<feature type="domain" description="PAS fold" evidence="1">
    <location>
        <begin position="115"/>
        <end position="195"/>
    </location>
</feature>
<name>A0ABU5U3N2_9CYAN</name>
<keyword evidence="3" id="KW-1185">Reference proteome</keyword>
<comment type="caution">
    <text evidence="2">The sequence shown here is derived from an EMBL/GenBank/DDBJ whole genome shotgun (WGS) entry which is preliminary data.</text>
</comment>
<dbReference type="InterPro" id="IPR035965">
    <property type="entry name" value="PAS-like_dom_sf"/>
</dbReference>
<dbReference type="EMBL" id="JAYGHT010000135">
    <property type="protein sequence ID" value="MEA5521625.1"/>
    <property type="molecule type" value="Genomic_DNA"/>
</dbReference>
<dbReference type="CDD" id="cd00130">
    <property type="entry name" value="PAS"/>
    <property type="match status" value="1"/>
</dbReference>
<dbReference type="Pfam" id="PF00989">
    <property type="entry name" value="PAS"/>
    <property type="match status" value="1"/>
</dbReference>
<evidence type="ECO:0000313" key="3">
    <source>
        <dbReference type="Proteomes" id="UP001301728"/>
    </source>
</evidence>
<sequence length="231" mass="26862">METLLEIASKAGWEFGATFLDNPKPELPTADFLNWFLDEICTTADKTQKPFKIRWGDESVTIPPKLKTLVSRIMNTTKNQQLITSKVVTQPCKYWTYDLIKTLNRLAELEYPAAMTSLDNYQLWVNPSAGELFNVDPEVLTTVKISDHWHPADLERLHQTLKQSEKNKPFEFSYRAGKNKIDKDDDGFPIWFEFTNRYEVVTDDCSRMGYVLDCRVISMPEELRTNAQFIY</sequence>